<dbReference type="Pfam" id="PF20050">
    <property type="entry name" value="DUF6452"/>
    <property type="match status" value="1"/>
</dbReference>
<dbReference type="RefSeq" id="WP_208153454.1">
    <property type="nucleotide sequence ID" value="NZ_JAGEVF010000004.1"/>
</dbReference>
<keyword evidence="2" id="KW-1185">Reference proteome</keyword>
<protein>
    <recommendedName>
        <fullName evidence="3">Lipoprotein</fullName>
    </recommendedName>
</protein>
<dbReference type="Proteomes" id="UP000676776">
    <property type="component" value="Unassembled WGS sequence"/>
</dbReference>
<comment type="caution">
    <text evidence="1">The sequence shown here is derived from an EMBL/GenBank/DDBJ whole genome shotgun (WGS) entry which is preliminary data.</text>
</comment>
<reference evidence="1 2" key="1">
    <citation type="submission" date="2021-03" db="EMBL/GenBank/DDBJ databases">
        <title>Winogradskyella sp. nov., isolated from costal sediment.</title>
        <authorList>
            <person name="Gao C."/>
        </authorList>
    </citation>
    <scope>NUCLEOTIDE SEQUENCE [LARGE SCALE GENOMIC DNA]</scope>
    <source>
        <strain evidence="1 2">DF17</strain>
    </source>
</reference>
<sequence length="191" mass="21652">MPKLNKIKFAIILLLLTVTCERDDICAEGTETTPRMVVGFYDVSNQEEFKSVLRLTAYGEGLVLDENGQPSQPTSSSEATLVFNSNTTELSLPLRIGNEGEEITTRFILEKNTNLRLDEDPNTQSNEDIIEIKYKPQFVYVSRACGYKSIFTELEVLRVDDSDNWIIDILIDDTINATVENENSIHVQIFH</sequence>
<organism evidence="1 2">
    <name type="scientific">Winogradskyella pelagia</name>
    <dbReference type="NCBI Taxonomy" id="2819984"/>
    <lineage>
        <taxon>Bacteria</taxon>
        <taxon>Pseudomonadati</taxon>
        <taxon>Bacteroidota</taxon>
        <taxon>Flavobacteriia</taxon>
        <taxon>Flavobacteriales</taxon>
        <taxon>Flavobacteriaceae</taxon>
        <taxon>Winogradskyella</taxon>
    </lineage>
</organism>
<proteinExistence type="predicted"/>
<gene>
    <name evidence="1" type="ORF">J4050_06350</name>
</gene>
<dbReference type="EMBL" id="JAGEVF010000004">
    <property type="protein sequence ID" value="MBO3116358.1"/>
    <property type="molecule type" value="Genomic_DNA"/>
</dbReference>
<dbReference type="InterPro" id="IPR045607">
    <property type="entry name" value="DUF6452"/>
</dbReference>
<accession>A0ABS3T0U2</accession>
<evidence type="ECO:0008006" key="3">
    <source>
        <dbReference type="Google" id="ProtNLM"/>
    </source>
</evidence>
<evidence type="ECO:0000313" key="2">
    <source>
        <dbReference type="Proteomes" id="UP000676776"/>
    </source>
</evidence>
<evidence type="ECO:0000313" key="1">
    <source>
        <dbReference type="EMBL" id="MBO3116358.1"/>
    </source>
</evidence>
<name>A0ABS3T0U2_9FLAO</name>